<dbReference type="Proteomes" id="UP001374893">
    <property type="component" value="Chromosome"/>
</dbReference>
<keyword evidence="1" id="KW-0233">DNA recombination</keyword>
<accession>A0ABN6H7I1</accession>
<organism evidence="2 3">
    <name type="scientific">Haloferula helveola</name>
    <dbReference type="NCBI Taxonomy" id="490095"/>
    <lineage>
        <taxon>Bacteria</taxon>
        <taxon>Pseudomonadati</taxon>
        <taxon>Verrucomicrobiota</taxon>
        <taxon>Verrucomicrobiia</taxon>
        <taxon>Verrucomicrobiales</taxon>
        <taxon>Verrucomicrobiaceae</taxon>
        <taxon>Haloferula</taxon>
    </lineage>
</organism>
<keyword evidence="3" id="KW-1185">Reference proteome</keyword>
<name>A0ABN6H7I1_9BACT</name>
<dbReference type="EMBL" id="AP024702">
    <property type="protein sequence ID" value="BCX48577.1"/>
    <property type="molecule type" value="Genomic_DNA"/>
</dbReference>
<dbReference type="InterPro" id="IPR013762">
    <property type="entry name" value="Integrase-like_cat_sf"/>
</dbReference>
<protein>
    <recommendedName>
        <fullName evidence="4">Tyr recombinase domain-containing protein</fullName>
    </recommendedName>
</protein>
<evidence type="ECO:0000313" key="3">
    <source>
        <dbReference type="Proteomes" id="UP001374893"/>
    </source>
</evidence>
<evidence type="ECO:0008006" key="4">
    <source>
        <dbReference type="Google" id="ProtNLM"/>
    </source>
</evidence>
<proteinExistence type="predicted"/>
<dbReference type="SUPFAM" id="SSF56349">
    <property type="entry name" value="DNA breaking-rejoining enzymes"/>
    <property type="match status" value="1"/>
</dbReference>
<evidence type="ECO:0000313" key="2">
    <source>
        <dbReference type="EMBL" id="BCX48577.1"/>
    </source>
</evidence>
<reference evidence="2 3" key="1">
    <citation type="submission" date="2021-06" db="EMBL/GenBank/DDBJ databases">
        <title>Complete genome of Haloferula helveola possessing various polysaccharide degrading enzymes.</title>
        <authorList>
            <person name="Takami H."/>
            <person name="Huang C."/>
            <person name="Hamasaki K."/>
        </authorList>
    </citation>
    <scope>NUCLEOTIDE SEQUENCE [LARGE SCALE GENOMIC DNA]</scope>
    <source>
        <strain evidence="2 3">CN-1</strain>
    </source>
</reference>
<dbReference type="InterPro" id="IPR011010">
    <property type="entry name" value="DNA_brk_join_enz"/>
</dbReference>
<sequence length="386" mass="44568">MGRNATLSPAYQKSKQAWVLSIPPRLSSTGKRSQEYYQTKREAEVRSASLKKLEKQNRRLAVKASTDLIRDAVELDELARFHGFSGLREAFMTWAEDHERQNSSVSFGELVEAHEADHSENWSSTYLAARWKPFRNKVRGLEPTPIVTMDTDFWREWLGKWRTKEKPAPASYNQLVSMLGTVFGHEKAKRSHGHNPIEHIPRLKDVRGEVCVSTPEEVGALLAWCWTNDRDLVPYFVLGFFAGMRPLSEIKPTRFEQINFKERIIDCVTTKTHRNPRRQIPIEDNALKWLEPFKSARGSVIPSNFTKRFGAARKAAKVSWGHDIMRHSYGSYFEALHRGTPGCRENLTYNMGHSSFKTYEQKYRNGRITPKQAGLFWKIVPPQEED</sequence>
<dbReference type="Gene3D" id="1.10.443.10">
    <property type="entry name" value="Intergrase catalytic core"/>
    <property type="match status" value="1"/>
</dbReference>
<gene>
    <name evidence="2" type="ORF">HAHE_24850</name>
</gene>
<evidence type="ECO:0000256" key="1">
    <source>
        <dbReference type="ARBA" id="ARBA00023172"/>
    </source>
</evidence>
<dbReference type="RefSeq" id="WP_338684869.1">
    <property type="nucleotide sequence ID" value="NZ_AP024702.1"/>
</dbReference>